<sequence length="101" mass="11784">MATDRLYQAVQQGVSWGHIKGIVFTERAFNRGLVREVIDVLDRYNEIRHTVWTFATKEPIEQLFETTPFLDYSPYFSLLANPKDIDEQSSFIQPKPLPSHK</sequence>
<dbReference type="PATRIC" id="fig|33934.7.peg.2706"/>
<feature type="domain" description="Spore germination protein N-terminal" evidence="1">
    <location>
        <begin position="2"/>
        <end position="92"/>
    </location>
</feature>
<proteinExistence type="predicted"/>
<evidence type="ECO:0000313" key="3">
    <source>
        <dbReference type="Proteomes" id="UP000078336"/>
    </source>
</evidence>
<keyword evidence="3" id="KW-1185">Reference proteome</keyword>
<organism evidence="2 3">
    <name type="scientific">Anoxybacillus flavithermus</name>
    <dbReference type="NCBI Taxonomy" id="33934"/>
    <lineage>
        <taxon>Bacteria</taxon>
        <taxon>Bacillati</taxon>
        <taxon>Bacillota</taxon>
        <taxon>Bacilli</taxon>
        <taxon>Bacillales</taxon>
        <taxon>Anoxybacillaceae</taxon>
        <taxon>Anoxybacillus</taxon>
    </lineage>
</organism>
<evidence type="ECO:0000313" key="2">
    <source>
        <dbReference type="EMBL" id="OAO76284.1"/>
    </source>
</evidence>
<accession>A0A178T599</accession>
<dbReference type="InterPro" id="IPR057336">
    <property type="entry name" value="GerAC_N"/>
</dbReference>
<dbReference type="Proteomes" id="UP000078336">
    <property type="component" value="Unassembled WGS sequence"/>
</dbReference>
<dbReference type="EMBL" id="LUCQ01000173">
    <property type="protein sequence ID" value="OAO76284.1"/>
    <property type="molecule type" value="Genomic_DNA"/>
</dbReference>
<evidence type="ECO:0000259" key="1">
    <source>
        <dbReference type="Pfam" id="PF25198"/>
    </source>
</evidence>
<protein>
    <submittedName>
        <fullName evidence="2">Spore germination protein XC</fullName>
    </submittedName>
</protein>
<dbReference type="AlphaFoldDB" id="A0A178T599"/>
<comment type="caution">
    <text evidence="2">The sequence shown here is derived from an EMBL/GenBank/DDBJ whole genome shotgun (WGS) entry which is preliminary data.</text>
</comment>
<gene>
    <name evidence="2" type="ORF">TAF16_2737</name>
</gene>
<reference evidence="2 3" key="1">
    <citation type="submission" date="2016-03" db="EMBL/GenBank/DDBJ databases">
        <title>Spore heat resistance.</title>
        <authorList>
            <person name="Boekhorst J."/>
            <person name="Berendsen E.M."/>
            <person name="Wells-Bennik M.H."/>
            <person name="Kuipers O.P."/>
        </authorList>
    </citation>
    <scope>NUCLEOTIDE SEQUENCE [LARGE SCALE GENOMIC DNA]</scope>
    <source>
        <strain evidence="2 3">AF16</strain>
    </source>
</reference>
<name>A0A178T599_9BACL</name>
<dbReference type="Pfam" id="PF25198">
    <property type="entry name" value="Spore_GerAC_N"/>
    <property type="match status" value="1"/>
</dbReference>